<dbReference type="InterPro" id="IPR033942">
    <property type="entry name" value="IMPase"/>
</dbReference>
<protein>
    <recommendedName>
        <fullName evidence="7">Inositol-1-monophosphatase</fullName>
        <ecNumber evidence="7">3.1.3.25</ecNumber>
    </recommendedName>
</protein>
<comment type="similarity">
    <text evidence="3 7">Belongs to the inositol monophosphatase superfamily.</text>
</comment>
<dbReference type="PROSITE" id="PS00630">
    <property type="entry name" value="IMP_2"/>
    <property type="match status" value="1"/>
</dbReference>
<dbReference type="PRINTS" id="PR00377">
    <property type="entry name" value="IMPHPHTASES"/>
</dbReference>
<evidence type="ECO:0000256" key="2">
    <source>
        <dbReference type="ARBA" id="ARBA00005152"/>
    </source>
</evidence>
<accession>A0ABM4GF44</accession>
<reference evidence="9" key="1">
    <citation type="submission" date="2025-08" db="UniProtKB">
        <authorList>
            <consortium name="RefSeq"/>
        </authorList>
    </citation>
    <scope>IDENTIFICATION</scope>
    <source>
        <strain evidence="9">14028-0561.14</strain>
        <tissue evidence="9">Whole fly</tissue>
    </source>
</reference>
<dbReference type="Gene3D" id="3.30.540.10">
    <property type="entry name" value="Fructose-1,6-Bisphosphatase, subunit A, domain 1"/>
    <property type="match status" value="1"/>
</dbReference>
<evidence type="ECO:0000256" key="3">
    <source>
        <dbReference type="ARBA" id="ARBA00009759"/>
    </source>
</evidence>
<keyword evidence="6 7" id="KW-0460">Magnesium</keyword>
<dbReference type="Proteomes" id="UP001652661">
    <property type="component" value="Chromosome 3L"/>
</dbReference>
<dbReference type="GeneID" id="108083662"/>
<organism evidence="8 9">
    <name type="scientific">Drosophila kikkawai</name>
    <name type="common">Fruit fly</name>
    <dbReference type="NCBI Taxonomy" id="30033"/>
    <lineage>
        <taxon>Eukaryota</taxon>
        <taxon>Metazoa</taxon>
        <taxon>Ecdysozoa</taxon>
        <taxon>Arthropoda</taxon>
        <taxon>Hexapoda</taxon>
        <taxon>Insecta</taxon>
        <taxon>Pterygota</taxon>
        <taxon>Neoptera</taxon>
        <taxon>Endopterygota</taxon>
        <taxon>Diptera</taxon>
        <taxon>Brachycera</taxon>
        <taxon>Muscomorpha</taxon>
        <taxon>Ephydroidea</taxon>
        <taxon>Drosophilidae</taxon>
        <taxon>Drosophila</taxon>
        <taxon>Sophophora</taxon>
    </lineage>
</organism>
<dbReference type="EC" id="3.1.3.25" evidence="7"/>
<name>A0ABM4GF44_DROKI</name>
<dbReference type="Pfam" id="PF00459">
    <property type="entry name" value="Inositol_P"/>
    <property type="match status" value="1"/>
</dbReference>
<dbReference type="InterPro" id="IPR020550">
    <property type="entry name" value="Inositol_monophosphatase_CS"/>
</dbReference>
<evidence type="ECO:0000256" key="5">
    <source>
        <dbReference type="ARBA" id="ARBA00022801"/>
    </source>
</evidence>
<evidence type="ECO:0000256" key="6">
    <source>
        <dbReference type="ARBA" id="ARBA00022842"/>
    </source>
</evidence>
<keyword evidence="4 7" id="KW-0479">Metal-binding</keyword>
<evidence type="ECO:0000313" key="8">
    <source>
        <dbReference type="Proteomes" id="UP001652661"/>
    </source>
</evidence>
<keyword evidence="5 7" id="KW-0378">Hydrolase</keyword>
<sequence>MNNKISEEKLRQYHEVSVELVRKCGPLFLEGFQKPNADYEVKSAFYDLVTVYDKQIEATLSAGLLKAFPESKIIGEEALADAKTQPELSDAPTWIIDPIDGTNNYVRRIPHCCISVGLAINKELVVGIVYNPAANELYSAWQGHGAFLNGQPISASSNVTTINQAVVGYEISLIVVAKARDSNVKRLYKLASNATGTRSFGCAALTLCYIAAGRCDAYHVENLKPWDLAGGAIILREAGGFVYHTSGGRFDVMKPDCVCTCSEELAKNVIQLIKEADQITGHLEGRHFLYRMWFRPSVYKLKKPF</sequence>
<evidence type="ECO:0000313" key="9">
    <source>
        <dbReference type="RefSeq" id="XP_070141329.1"/>
    </source>
</evidence>
<comment type="pathway">
    <text evidence="2 7">Polyol metabolism; myo-inositol biosynthesis; myo-inositol from D-glucose 6-phosphate: step 2/2.</text>
</comment>
<dbReference type="RefSeq" id="XP_070141329.1">
    <property type="nucleotide sequence ID" value="XM_070285228.1"/>
</dbReference>
<dbReference type="PRINTS" id="PR00378">
    <property type="entry name" value="LIIMPHPHTASE"/>
</dbReference>
<dbReference type="InterPro" id="IPR020552">
    <property type="entry name" value="Inositol_monoPase_Li-sen"/>
</dbReference>
<evidence type="ECO:0000256" key="7">
    <source>
        <dbReference type="RuleBase" id="RU364068"/>
    </source>
</evidence>
<dbReference type="PROSITE" id="PS00629">
    <property type="entry name" value="IMP_1"/>
    <property type="match status" value="1"/>
</dbReference>
<evidence type="ECO:0000256" key="1">
    <source>
        <dbReference type="ARBA" id="ARBA00001946"/>
    </source>
</evidence>
<dbReference type="PANTHER" id="PTHR20854:SF25">
    <property type="entry name" value="INOSITOL-1-MONOPHOSPHATASE"/>
    <property type="match status" value="1"/>
</dbReference>
<comment type="cofactor">
    <cofactor evidence="1 7">
        <name>Mg(2+)</name>
        <dbReference type="ChEBI" id="CHEBI:18420"/>
    </cofactor>
</comment>
<proteinExistence type="inferred from homology"/>
<dbReference type="SUPFAM" id="SSF56655">
    <property type="entry name" value="Carbohydrate phosphatase"/>
    <property type="match status" value="1"/>
</dbReference>
<keyword evidence="8" id="KW-1185">Reference proteome</keyword>
<dbReference type="InterPro" id="IPR000760">
    <property type="entry name" value="Inositol_monophosphatase-like"/>
</dbReference>
<gene>
    <name evidence="9" type="primary">LOC108083662</name>
</gene>
<dbReference type="Gene3D" id="3.40.190.80">
    <property type="match status" value="1"/>
</dbReference>
<dbReference type="PANTHER" id="PTHR20854">
    <property type="entry name" value="INOSITOL MONOPHOSPHATASE"/>
    <property type="match status" value="1"/>
</dbReference>
<comment type="catalytic activity">
    <reaction evidence="7">
        <text>a myo-inositol phosphate + H2O = myo-inositol + phosphate</text>
        <dbReference type="Rhea" id="RHEA:24056"/>
        <dbReference type="ChEBI" id="CHEBI:15377"/>
        <dbReference type="ChEBI" id="CHEBI:17268"/>
        <dbReference type="ChEBI" id="CHEBI:43474"/>
        <dbReference type="ChEBI" id="CHEBI:84139"/>
        <dbReference type="EC" id="3.1.3.25"/>
    </reaction>
</comment>
<dbReference type="InterPro" id="IPR020583">
    <property type="entry name" value="Inositol_monoP_metal-BS"/>
</dbReference>
<dbReference type="CDD" id="cd01639">
    <property type="entry name" value="IMPase"/>
    <property type="match status" value="1"/>
</dbReference>
<evidence type="ECO:0000256" key="4">
    <source>
        <dbReference type="ARBA" id="ARBA00022723"/>
    </source>
</evidence>